<comment type="caution">
    <text evidence="1">The sequence shown here is derived from an EMBL/GenBank/DDBJ whole genome shotgun (WGS) entry which is preliminary data.</text>
</comment>
<dbReference type="AlphaFoldDB" id="A0A9D2UKN7"/>
<proteinExistence type="predicted"/>
<organism evidence="1 2">
    <name type="scientific">Brevibacterium epidermidis</name>
    <dbReference type="NCBI Taxonomy" id="1698"/>
    <lineage>
        <taxon>Bacteria</taxon>
        <taxon>Bacillati</taxon>
        <taxon>Actinomycetota</taxon>
        <taxon>Actinomycetes</taxon>
        <taxon>Micrococcales</taxon>
        <taxon>Brevibacteriaceae</taxon>
        <taxon>Brevibacterium</taxon>
    </lineage>
</organism>
<dbReference type="Gene3D" id="3.30.390.10">
    <property type="entry name" value="Enolase-like, N-terminal domain"/>
    <property type="match status" value="1"/>
</dbReference>
<evidence type="ECO:0000313" key="2">
    <source>
        <dbReference type="Proteomes" id="UP000743760"/>
    </source>
</evidence>
<dbReference type="EMBL" id="DYXR01000065">
    <property type="protein sequence ID" value="HJE76717.1"/>
    <property type="molecule type" value="Genomic_DNA"/>
</dbReference>
<feature type="non-terminal residue" evidence="1">
    <location>
        <position position="65"/>
    </location>
</feature>
<accession>A0A9D2UKN7</accession>
<protein>
    <recommendedName>
        <fullName evidence="3">O-succinylbenzoate synthase</fullName>
    </recommendedName>
</protein>
<dbReference type="Proteomes" id="UP000743760">
    <property type="component" value="Unassembled WGS sequence"/>
</dbReference>
<reference evidence="1" key="1">
    <citation type="journal article" date="2021" name="PeerJ">
        <title>Extensive microbial diversity within the chicken gut microbiome revealed by metagenomics and culture.</title>
        <authorList>
            <person name="Gilroy R."/>
            <person name="Ravi A."/>
            <person name="Getino M."/>
            <person name="Pursley I."/>
            <person name="Horton D.L."/>
            <person name="Alikhan N.F."/>
            <person name="Baker D."/>
            <person name="Gharbi K."/>
            <person name="Hall N."/>
            <person name="Watson M."/>
            <person name="Adriaenssens E.M."/>
            <person name="Foster-Nyarko E."/>
            <person name="Jarju S."/>
            <person name="Secka A."/>
            <person name="Antonio M."/>
            <person name="Oren A."/>
            <person name="Chaudhuri R.R."/>
            <person name="La Ragione R."/>
            <person name="Hildebrand F."/>
            <person name="Pallen M.J."/>
        </authorList>
    </citation>
    <scope>NUCLEOTIDE SEQUENCE</scope>
    <source>
        <strain evidence="1">CHK139-4039</strain>
    </source>
</reference>
<gene>
    <name evidence="1" type="ORF">K8V74_02080</name>
</gene>
<evidence type="ECO:0000313" key="1">
    <source>
        <dbReference type="EMBL" id="HJE76717.1"/>
    </source>
</evidence>
<dbReference type="InterPro" id="IPR029017">
    <property type="entry name" value="Enolase-like_N"/>
</dbReference>
<sequence length="65" mass="7064">MPDTARSHSGAPEPVALSSVPLDLPARFDEVIEDLHVVRLPMVTRFRGITEREVALLSGPAGWAE</sequence>
<name>A0A9D2UKN7_BREEP</name>
<evidence type="ECO:0008006" key="3">
    <source>
        <dbReference type="Google" id="ProtNLM"/>
    </source>
</evidence>
<dbReference type="Pfam" id="PF18374">
    <property type="entry name" value="Enolase_like_N"/>
    <property type="match status" value="1"/>
</dbReference>
<reference evidence="1" key="2">
    <citation type="submission" date="2021-09" db="EMBL/GenBank/DDBJ databases">
        <authorList>
            <person name="Gilroy R."/>
        </authorList>
    </citation>
    <scope>NUCLEOTIDE SEQUENCE</scope>
    <source>
        <strain evidence="1">CHK139-4039</strain>
    </source>
</reference>